<dbReference type="GO" id="GO:0000981">
    <property type="term" value="F:DNA-binding transcription factor activity, RNA polymerase II-specific"/>
    <property type="evidence" value="ECO:0007669"/>
    <property type="project" value="InterPro"/>
</dbReference>
<dbReference type="GO" id="GO:0005634">
    <property type="term" value="C:nucleus"/>
    <property type="evidence" value="ECO:0007669"/>
    <property type="project" value="UniProtKB-SubCell"/>
</dbReference>
<gene>
    <name evidence="16" type="ORF">TCNE_LOCUS16668</name>
</gene>
<evidence type="ECO:0000256" key="6">
    <source>
        <dbReference type="ARBA" id="ARBA00023125"/>
    </source>
</evidence>
<feature type="region of interest" description="Disordered" evidence="13">
    <location>
        <begin position="263"/>
        <end position="284"/>
    </location>
</feature>
<protein>
    <recommendedName>
        <fullName evidence="12">DNA-binding protein SATB</fullName>
    </recommendedName>
    <alternativeName>
        <fullName evidence="12">Special AT-rich sequence-binding protein</fullName>
    </alternativeName>
</protein>
<dbReference type="Gene3D" id="1.10.260.40">
    <property type="entry name" value="lambda repressor-like DNA-binding domains"/>
    <property type="match status" value="2"/>
</dbReference>
<evidence type="ECO:0000256" key="11">
    <source>
        <dbReference type="RuleBase" id="RU000682"/>
    </source>
</evidence>
<dbReference type="InterPro" id="IPR017970">
    <property type="entry name" value="Homeobox_CS"/>
</dbReference>
<dbReference type="SUPFAM" id="SSF46689">
    <property type="entry name" value="Homeodomain-like"/>
    <property type="match status" value="1"/>
</dbReference>
<dbReference type="SUPFAM" id="SSF47413">
    <property type="entry name" value="lambda repressor-like DNA-binding domains"/>
    <property type="match status" value="2"/>
</dbReference>
<dbReference type="Pfam" id="PF02376">
    <property type="entry name" value="CUT"/>
    <property type="match status" value="2"/>
</dbReference>
<keyword evidence="9 10" id="KW-0539">Nucleus</keyword>
<keyword evidence="17" id="KW-1185">Reference proteome</keyword>
<dbReference type="Gene3D" id="1.10.10.60">
    <property type="entry name" value="Homeodomain-like"/>
    <property type="match status" value="1"/>
</dbReference>
<reference evidence="16 17" key="2">
    <citation type="submission" date="2018-11" db="EMBL/GenBank/DDBJ databases">
        <authorList>
            <consortium name="Pathogen Informatics"/>
        </authorList>
    </citation>
    <scope>NUCLEOTIDE SEQUENCE [LARGE SCALE GENOMIC DNA]</scope>
</reference>
<organism evidence="17 18">
    <name type="scientific">Toxocara canis</name>
    <name type="common">Canine roundworm</name>
    <dbReference type="NCBI Taxonomy" id="6265"/>
    <lineage>
        <taxon>Eukaryota</taxon>
        <taxon>Metazoa</taxon>
        <taxon>Ecdysozoa</taxon>
        <taxon>Nematoda</taxon>
        <taxon>Chromadorea</taxon>
        <taxon>Rhabditida</taxon>
        <taxon>Spirurina</taxon>
        <taxon>Ascaridomorpha</taxon>
        <taxon>Ascaridoidea</taxon>
        <taxon>Toxocaridae</taxon>
        <taxon>Toxocara</taxon>
    </lineage>
</organism>
<feature type="region of interest" description="Disordered" evidence="13">
    <location>
        <begin position="716"/>
        <end position="746"/>
    </location>
</feature>
<comment type="subcellular location">
    <subcellularLocation>
        <location evidence="1 10 11">Nucleus</location>
    </subcellularLocation>
</comment>
<evidence type="ECO:0000313" key="17">
    <source>
        <dbReference type="Proteomes" id="UP000050794"/>
    </source>
</evidence>
<name>A0A183V7E8_TOXCA</name>
<dbReference type="PANTHER" id="PTHR14043">
    <property type="entry name" value="CCAAT DISPLACEMENT PROTEIN-RELATED"/>
    <property type="match status" value="1"/>
</dbReference>
<dbReference type="InterPro" id="IPR003350">
    <property type="entry name" value="CUT_dom"/>
</dbReference>
<dbReference type="GO" id="GO:0000977">
    <property type="term" value="F:RNA polymerase II transcription regulatory region sequence-specific DNA binding"/>
    <property type="evidence" value="ECO:0007669"/>
    <property type="project" value="TreeGrafter"/>
</dbReference>
<feature type="domain" description="CUT" evidence="15">
    <location>
        <begin position="353"/>
        <end position="440"/>
    </location>
</feature>
<evidence type="ECO:0000256" key="7">
    <source>
        <dbReference type="ARBA" id="ARBA00023155"/>
    </source>
</evidence>
<evidence type="ECO:0000256" key="2">
    <source>
        <dbReference type="ARBA" id="ARBA00008190"/>
    </source>
</evidence>
<feature type="region of interest" description="Disordered" evidence="13">
    <location>
        <begin position="674"/>
        <end position="696"/>
    </location>
</feature>
<dbReference type="InterPro" id="IPR001356">
    <property type="entry name" value="HD"/>
</dbReference>
<comment type="similarity">
    <text evidence="2 12">Belongs to the CUT homeobox family.</text>
</comment>
<reference evidence="18" key="1">
    <citation type="submission" date="2016-06" db="UniProtKB">
        <authorList>
            <consortium name="WormBaseParasite"/>
        </authorList>
    </citation>
    <scope>IDENTIFICATION</scope>
</reference>
<accession>A0A183V7E8</accession>
<sequence length="762" mass="83707">MACRKFLCTASSSSTVAHTPDSGASSADDDFARSSFSTHDLPRTPTEAKVVSELQALVAQNVRQLGSRPLNTAEIARQCKRLMVAYNIGQRLFAKYVMNQSQGSLSELLSKPRHWNKLTDKGREAFRRIYGWISDEKAIELLCSLSPRRVQPPGETKIEAPSAESLWESGASMAPLSRYHPEPTTGRPSDENSARKATKTADQVQLPKLRGSVSNASTGTVTGTSRASSRWRHDDIPKEKIITIFQNELAKLREQEAHLEQAIASRPTCSAASSSTKTKDERKSFSNSLKKLEEMTEMAPVPSSLSTLASAALSSSVSSCSSLSHTASPLTQNAVGSSLFAIKCKAGMSPITQEQLERYALLDTEELVRQIKEYLCANSISQRQFGEHVLGLSQGSVSDLLARPKPWAMLTQKGREPFIRMRLFLNEAAAFSLEKLDVQQEDIGEVVDVPARGSEARSPWACESESESKQAAVEGLLRMKHSAFEEELDEDAFERSKEGAEKSGTQHSNGIIQKSFDDTNTISKARDADGDVSKSKIWDALSSRSESLLKTSSWLKDLELEKLDQVQKSTSANTVADAVQSVLAAVAAKPAPIAAPKSTSQKRRSLSNTQNGPSPKKAQRTVITEQQKEALKFVFEHEQHPSQRTVEQLSEKLSLTQRTVSNWFHNYRTRQKASLKEGKAQNGEVRQKRTLAKSSDRWQQDLAELLEMVSKPLPTSHWSPTMVSADTARRTPKSSSASGGRGDSQLDKAIARMQMIAAAKNA</sequence>
<evidence type="ECO:0000256" key="1">
    <source>
        <dbReference type="ARBA" id="ARBA00004123"/>
    </source>
</evidence>
<dbReference type="EMBL" id="UYWY01023791">
    <property type="protein sequence ID" value="VDM47989.1"/>
    <property type="molecule type" value="Genomic_DNA"/>
</dbReference>
<evidence type="ECO:0000256" key="5">
    <source>
        <dbReference type="ARBA" id="ARBA00023054"/>
    </source>
</evidence>
<feature type="region of interest" description="Disordered" evidence="13">
    <location>
        <begin position="488"/>
        <end position="529"/>
    </location>
</feature>
<dbReference type="InterPro" id="IPR009057">
    <property type="entry name" value="Homeodomain-like_sf"/>
</dbReference>
<evidence type="ECO:0000256" key="3">
    <source>
        <dbReference type="ARBA" id="ARBA00022737"/>
    </source>
</evidence>
<keyword evidence="7 10" id="KW-0371">Homeobox</keyword>
<evidence type="ECO:0000256" key="10">
    <source>
        <dbReference type="PROSITE-ProRule" id="PRU00108"/>
    </source>
</evidence>
<dbReference type="FunFam" id="1.10.260.40:FF:000010">
    <property type="entry name" value="Cut-like homeobox 1a"/>
    <property type="match status" value="1"/>
</dbReference>
<evidence type="ECO:0000259" key="15">
    <source>
        <dbReference type="PROSITE" id="PS51042"/>
    </source>
</evidence>
<keyword evidence="8 12" id="KW-0804">Transcription</keyword>
<dbReference type="GO" id="GO:0030154">
    <property type="term" value="P:cell differentiation"/>
    <property type="evidence" value="ECO:0007669"/>
    <property type="project" value="UniProtKB-ARBA"/>
</dbReference>
<dbReference type="Pfam" id="PF00046">
    <property type="entry name" value="Homeodomain"/>
    <property type="match status" value="1"/>
</dbReference>
<feature type="DNA-binding region" description="Homeobox" evidence="10">
    <location>
        <begin position="616"/>
        <end position="675"/>
    </location>
</feature>
<keyword evidence="5" id="KW-0175">Coiled coil</keyword>
<dbReference type="PROSITE" id="PS51042">
    <property type="entry name" value="CUT"/>
    <property type="match status" value="2"/>
</dbReference>
<feature type="domain" description="Homeobox" evidence="14">
    <location>
        <begin position="614"/>
        <end position="674"/>
    </location>
</feature>
<dbReference type="SMART" id="SM00389">
    <property type="entry name" value="HOX"/>
    <property type="match status" value="1"/>
</dbReference>
<evidence type="ECO:0000259" key="14">
    <source>
        <dbReference type="PROSITE" id="PS50071"/>
    </source>
</evidence>
<evidence type="ECO:0000256" key="12">
    <source>
        <dbReference type="RuleBase" id="RU361129"/>
    </source>
</evidence>
<dbReference type="SMART" id="SM01109">
    <property type="entry name" value="CUT"/>
    <property type="match status" value="2"/>
</dbReference>
<evidence type="ECO:0000256" key="8">
    <source>
        <dbReference type="ARBA" id="ARBA00023163"/>
    </source>
</evidence>
<dbReference type="PROSITE" id="PS50071">
    <property type="entry name" value="HOMEOBOX_2"/>
    <property type="match status" value="1"/>
</dbReference>
<feature type="domain" description="CUT" evidence="15">
    <location>
        <begin position="61"/>
        <end position="148"/>
    </location>
</feature>
<feature type="compositionally biased region" description="Polar residues" evidence="13">
    <location>
        <begin position="503"/>
        <end position="523"/>
    </location>
</feature>
<dbReference type="FunFam" id="1.10.260.40:FF:000027">
    <property type="entry name" value="Homeobox protein cut-like"/>
    <property type="match status" value="1"/>
</dbReference>
<keyword evidence="4 12" id="KW-0805">Transcription regulation</keyword>
<feature type="region of interest" description="Disordered" evidence="13">
    <location>
        <begin position="174"/>
        <end position="202"/>
    </location>
</feature>
<proteinExistence type="inferred from homology"/>
<keyword evidence="3" id="KW-0677">Repeat</keyword>
<evidence type="ECO:0000256" key="13">
    <source>
        <dbReference type="SAM" id="MobiDB-lite"/>
    </source>
</evidence>
<dbReference type="Proteomes" id="UP000050794">
    <property type="component" value="Unassembled WGS sequence"/>
</dbReference>
<evidence type="ECO:0000256" key="9">
    <source>
        <dbReference type="ARBA" id="ARBA00023242"/>
    </source>
</evidence>
<keyword evidence="6 10" id="KW-0238">DNA-binding</keyword>
<dbReference type="PROSITE" id="PS00027">
    <property type="entry name" value="HOMEOBOX_1"/>
    <property type="match status" value="1"/>
</dbReference>
<evidence type="ECO:0000256" key="4">
    <source>
        <dbReference type="ARBA" id="ARBA00023015"/>
    </source>
</evidence>
<dbReference type="PANTHER" id="PTHR14043:SF2">
    <property type="entry name" value="HOMEOBOX PROTEIN CUT"/>
    <property type="match status" value="1"/>
</dbReference>
<evidence type="ECO:0000313" key="18">
    <source>
        <dbReference type="WBParaSite" id="TCNE_0001666901-mRNA-1"/>
    </source>
</evidence>
<dbReference type="CDD" id="cd00086">
    <property type="entry name" value="homeodomain"/>
    <property type="match status" value="1"/>
</dbReference>
<evidence type="ECO:0000313" key="16">
    <source>
        <dbReference type="EMBL" id="VDM47989.1"/>
    </source>
</evidence>
<dbReference type="InterPro" id="IPR010982">
    <property type="entry name" value="Lambda_DNA-bd_dom_sf"/>
</dbReference>
<dbReference type="WBParaSite" id="TCNE_0001666901-mRNA-1">
    <property type="protein sequence ID" value="TCNE_0001666901-mRNA-1"/>
    <property type="gene ID" value="TCNE_0001666901"/>
</dbReference>
<feature type="region of interest" description="Disordered" evidence="13">
    <location>
        <begin position="592"/>
        <end position="622"/>
    </location>
</feature>
<dbReference type="AlphaFoldDB" id="A0A183V7E8"/>